<dbReference type="EMBL" id="JH880242">
    <property type="protein sequence ID" value="ELR63059.1"/>
    <property type="molecule type" value="Genomic_DNA"/>
</dbReference>
<comment type="subunit">
    <text evidence="7">Forms a complex with the monomeric form of beta-tryptase.</text>
</comment>
<evidence type="ECO:0000256" key="2">
    <source>
        <dbReference type="ARBA" id="ARBA00006426"/>
    </source>
</evidence>
<dbReference type="GO" id="GO:0005615">
    <property type="term" value="C:extracellular space"/>
    <property type="evidence" value="ECO:0007669"/>
    <property type="project" value="InterPro"/>
</dbReference>
<organism evidence="11 12">
    <name type="scientific">Bos mutus</name>
    <name type="common">wild yak</name>
    <dbReference type="NCBI Taxonomy" id="72004"/>
    <lineage>
        <taxon>Eukaryota</taxon>
        <taxon>Metazoa</taxon>
        <taxon>Chordata</taxon>
        <taxon>Craniata</taxon>
        <taxon>Vertebrata</taxon>
        <taxon>Euteleostomi</taxon>
        <taxon>Mammalia</taxon>
        <taxon>Eutheria</taxon>
        <taxon>Laurasiatheria</taxon>
        <taxon>Artiodactyla</taxon>
        <taxon>Ruminantia</taxon>
        <taxon>Pecora</taxon>
        <taxon>Bovidae</taxon>
        <taxon>Bovinae</taxon>
        <taxon>Bos</taxon>
    </lineage>
</organism>
<evidence type="ECO:0000256" key="1">
    <source>
        <dbReference type="ARBA" id="ARBA00004496"/>
    </source>
</evidence>
<dbReference type="InterPro" id="IPR023795">
    <property type="entry name" value="Serpin_CS"/>
</dbReference>
<evidence type="ECO:0000256" key="6">
    <source>
        <dbReference type="ARBA" id="ARBA00022990"/>
    </source>
</evidence>
<dbReference type="InterPro" id="IPR036186">
    <property type="entry name" value="Serpin_sf"/>
</dbReference>
<dbReference type="GO" id="GO:0004867">
    <property type="term" value="F:serine-type endopeptidase inhibitor activity"/>
    <property type="evidence" value="ECO:0007669"/>
    <property type="project" value="UniProtKB-KW"/>
</dbReference>
<dbReference type="InterPro" id="IPR042178">
    <property type="entry name" value="Serpin_sf_1"/>
</dbReference>
<dbReference type="FunFam" id="2.10.310.10:FF:000001">
    <property type="entry name" value="Serpin family A member 1"/>
    <property type="match status" value="1"/>
</dbReference>
<dbReference type="Gene3D" id="3.30.497.10">
    <property type="entry name" value="Antithrombin, subunit I, domain 2"/>
    <property type="match status" value="1"/>
</dbReference>
<dbReference type="FunFam" id="2.30.39.10:FF:000001">
    <property type="entry name" value="Serpin family B member 2"/>
    <property type="match status" value="1"/>
</dbReference>
<dbReference type="PROSITE" id="PS00284">
    <property type="entry name" value="SERPIN"/>
    <property type="match status" value="1"/>
</dbReference>
<dbReference type="InterPro" id="IPR000215">
    <property type="entry name" value="Serpin_fam"/>
</dbReference>
<dbReference type="SUPFAM" id="SSF56574">
    <property type="entry name" value="Serpins"/>
    <property type="match status" value="1"/>
</dbReference>
<keyword evidence="6" id="KW-0007">Acetylation</keyword>
<dbReference type="Gene3D" id="2.30.39.10">
    <property type="entry name" value="Alpha-1-antitrypsin, domain 1"/>
    <property type="match status" value="1"/>
</dbReference>
<evidence type="ECO:0000313" key="12">
    <source>
        <dbReference type="Proteomes" id="UP000011080"/>
    </source>
</evidence>
<comment type="subcellular location">
    <subcellularLocation>
        <location evidence="1">Cytoplasm</location>
    </subcellularLocation>
</comment>
<evidence type="ECO:0000256" key="7">
    <source>
        <dbReference type="ARBA" id="ARBA00038828"/>
    </source>
</evidence>
<keyword evidence="4" id="KW-0646">Protease inhibitor</keyword>
<dbReference type="InterPro" id="IPR042185">
    <property type="entry name" value="Serpin_sf_2"/>
</dbReference>
<dbReference type="STRING" id="72004.ENSBMUP00000000022"/>
<evidence type="ECO:0000256" key="8">
    <source>
        <dbReference type="ARBA" id="ARBA00039202"/>
    </source>
</evidence>
<dbReference type="InterPro" id="IPR023796">
    <property type="entry name" value="Serpin_dom"/>
</dbReference>
<evidence type="ECO:0000256" key="3">
    <source>
        <dbReference type="ARBA" id="ARBA00022490"/>
    </source>
</evidence>
<feature type="region of interest" description="Disordered" evidence="9">
    <location>
        <begin position="82"/>
        <end position="104"/>
    </location>
</feature>
<evidence type="ECO:0000259" key="10">
    <source>
        <dbReference type="SMART" id="SM00093"/>
    </source>
</evidence>
<proteinExistence type="inferred from homology"/>
<evidence type="ECO:0000313" key="11">
    <source>
        <dbReference type="EMBL" id="ELR63059.1"/>
    </source>
</evidence>
<dbReference type="Pfam" id="PF00079">
    <property type="entry name" value="Serpin"/>
    <property type="match status" value="1"/>
</dbReference>
<feature type="domain" description="Serpin" evidence="10">
    <location>
        <begin position="13"/>
        <end position="411"/>
    </location>
</feature>
<evidence type="ECO:0000256" key="9">
    <source>
        <dbReference type="SAM" id="MobiDB-lite"/>
    </source>
</evidence>
<dbReference type="Proteomes" id="UP000011080">
    <property type="component" value="Unassembled WGS sequence"/>
</dbReference>
<gene>
    <name evidence="11" type="ORF">M91_15461</name>
</gene>
<accession>L8J602</accession>
<reference evidence="11 12" key="1">
    <citation type="journal article" date="2012" name="Nat. Genet.">
        <title>The yak genome and adaptation to life at high altitude.</title>
        <authorList>
            <person name="Qiu Q."/>
            <person name="Zhang G."/>
            <person name="Ma T."/>
            <person name="Qian W."/>
            <person name="Wang J."/>
            <person name="Ye Z."/>
            <person name="Cao C."/>
            <person name="Hu Q."/>
            <person name="Kim J."/>
            <person name="Larkin D.M."/>
            <person name="Auvil L."/>
            <person name="Capitanu B."/>
            <person name="Ma J."/>
            <person name="Lewin H.A."/>
            <person name="Qian X."/>
            <person name="Lang Y."/>
            <person name="Zhou R."/>
            <person name="Wang L."/>
            <person name="Wang K."/>
            <person name="Xia J."/>
            <person name="Liao S."/>
            <person name="Pan S."/>
            <person name="Lu X."/>
            <person name="Hou H."/>
            <person name="Wang Y."/>
            <person name="Zang X."/>
            <person name="Yin Y."/>
            <person name="Ma H."/>
            <person name="Zhang J."/>
            <person name="Wang Z."/>
            <person name="Zhang Y."/>
            <person name="Zhang D."/>
            <person name="Yonezawa T."/>
            <person name="Hasegawa M."/>
            <person name="Zhong Y."/>
            <person name="Liu W."/>
            <person name="Zhang Y."/>
            <person name="Huang Z."/>
            <person name="Zhang S."/>
            <person name="Long R."/>
            <person name="Yang H."/>
            <person name="Wang J."/>
            <person name="Lenstra J.A."/>
            <person name="Cooper D.N."/>
            <person name="Wu Y."/>
            <person name="Wang J."/>
            <person name="Shi P."/>
            <person name="Wang J."/>
            <person name="Liu J."/>
        </authorList>
    </citation>
    <scope>NUCLEOTIDE SEQUENCE [LARGE SCALE GENOMIC DNA]</scope>
    <source>
        <strain evidence="12">yakQH1</strain>
    </source>
</reference>
<comment type="similarity">
    <text evidence="2">Belongs to the serpin family. Ov-serpin subfamily.</text>
</comment>
<evidence type="ECO:0000256" key="4">
    <source>
        <dbReference type="ARBA" id="ARBA00022690"/>
    </source>
</evidence>
<dbReference type="AlphaFoldDB" id="L8J602"/>
<sequence length="411" mass="46095">MDALSEANGTFALTLLKKLGEGNSKNVFISPLSISSALAMVLLGAKGNTAAQMCQVRSGSRFWAAAEALSLARELVYTIESQRPCSTDRPTPPPAPGGGEDVHQGFQNLLSEVNRRDTQYLLRTANRLFGEKTYDFLSSFKDSCRKFYQAEMEELDFVCATEESRKHINTWVAEKTEGKIRDLLPANSVNPMTRLVLVNAIYFKGNWDTQFNKEHTEERPFRVSKNVQKPVQMMFKKSTCKITYIGEISTQILVLPYVGQELNMVILLPSESTDLNTVEKALTYEKFIAWTKPDVMDEEEVEVSLPRFTLEASYDMEEFLRDLGVTDAFEEARADFSGMSSGRGLHLSKVMHKSFVEVTEEGTEAAAATGAVVMMRCLMVVPRFNADHPFLFFIQHSRTGAILFCGRFCSP</sequence>
<keyword evidence="3" id="KW-0963">Cytoplasm</keyword>
<dbReference type="SMART" id="SM00093">
    <property type="entry name" value="SERPIN"/>
    <property type="match status" value="1"/>
</dbReference>
<dbReference type="PANTHER" id="PTHR11461:SF204">
    <property type="entry name" value="SERPIN B6"/>
    <property type="match status" value="1"/>
</dbReference>
<name>L8J602_9CETA</name>
<protein>
    <recommendedName>
        <fullName evidence="8">Serpin B6</fullName>
    </recommendedName>
</protein>
<keyword evidence="5" id="KW-0722">Serine protease inhibitor</keyword>
<dbReference type="PANTHER" id="PTHR11461">
    <property type="entry name" value="SERINE PROTEASE INHIBITOR, SERPIN"/>
    <property type="match status" value="1"/>
</dbReference>
<evidence type="ECO:0000256" key="5">
    <source>
        <dbReference type="ARBA" id="ARBA00022900"/>
    </source>
</evidence>
<dbReference type="GO" id="GO:0005737">
    <property type="term" value="C:cytoplasm"/>
    <property type="evidence" value="ECO:0007669"/>
    <property type="project" value="UniProtKB-SubCell"/>
</dbReference>